<evidence type="ECO:0000313" key="2">
    <source>
        <dbReference type="Proteomes" id="UP000092600"/>
    </source>
</evidence>
<organism evidence="1 2">
    <name type="scientific">Ananas comosus</name>
    <name type="common">Pineapple</name>
    <name type="synonym">Ananas ananas</name>
    <dbReference type="NCBI Taxonomy" id="4615"/>
    <lineage>
        <taxon>Eukaryota</taxon>
        <taxon>Viridiplantae</taxon>
        <taxon>Streptophyta</taxon>
        <taxon>Embryophyta</taxon>
        <taxon>Tracheophyta</taxon>
        <taxon>Spermatophyta</taxon>
        <taxon>Magnoliopsida</taxon>
        <taxon>Liliopsida</taxon>
        <taxon>Poales</taxon>
        <taxon>Bromeliaceae</taxon>
        <taxon>Bromelioideae</taxon>
        <taxon>Ananas</taxon>
    </lineage>
</organism>
<evidence type="ECO:0000313" key="1">
    <source>
        <dbReference type="EMBL" id="OAY74443.1"/>
    </source>
</evidence>
<protein>
    <submittedName>
        <fullName evidence="1">Uncharacterized protein</fullName>
    </submittedName>
</protein>
<comment type="caution">
    <text evidence="1">The sequence shown here is derived from an EMBL/GenBank/DDBJ whole genome shotgun (WGS) entry which is preliminary data.</text>
</comment>
<gene>
    <name evidence="1" type="ORF">ACMD2_06818</name>
</gene>
<sequence>MPPPSTGLAVSL</sequence>
<proteinExistence type="predicted"/>
<dbReference type="EMBL" id="LSRQ01002399">
    <property type="protein sequence ID" value="OAY74443.1"/>
    <property type="molecule type" value="Genomic_DNA"/>
</dbReference>
<accession>A0A199VBQ4</accession>
<dbReference type="Proteomes" id="UP000092600">
    <property type="component" value="Unassembled WGS sequence"/>
</dbReference>
<name>A0A199VBQ4_ANACO</name>
<reference evidence="1 2" key="1">
    <citation type="journal article" date="2016" name="DNA Res.">
        <title>The draft genome of MD-2 pineapple using hybrid error correction of long reads.</title>
        <authorList>
            <person name="Redwan R.M."/>
            <person name="Saidin A."/>
            <person name="Kumar S.V."/>
        </authorList>
    </citation>
    <scope>NUCLEOTIDE SEQUENCE [LARGE SCALE GENOMIC DNA]</scope>
    <source>
        <strain evidence="2">cv. MD2</strain>
        <tissue evidence="1">Leaf</tissue>
    </source>
</reference>